<reference evidence="7" key="1">
    <citation type="journal article" date="2010" name="PLoS ONE">
        <title>The complete genome sequence of Cupriavidus metallidurans strain CH34, a master survivalist in harsh and anthropogenic environments.</title>
        <authorList>
            <person name="Janssen P.J."/>
            <person name="Van Houdt R."/>
            <person name="Moors H."/>
            <person name="Monsieurs P."/>
            <person name="Morin N."/>
            <person name="Michaux A."/>
            <person name="Benotmane M.A."/>
            <person name="Leys N."/>
            <person name="Vallaeys T."/>
            <person name="Lapidus A."/>
            <person name="Monchy S."/>
            <person name="Medigue C."/>
            <person name="Taghavi S."/>
            <person name="McCorkle S."/>
            <person name="Dunn J."/>
            <person name="van der Lelie D."/>
            <person name="Mergeay M."/>
        </authorList>
    </citation>
    <scope>NUCLEOTIDE SEQUENCE [LARGE SCALE GENOMIC DNA]</scope>
    <source>
        <strain evidence="7">ATCC 43123 / DSM 2839 / NBRC 102507 / CH34</strain>
    </source>
</reference>
<evidence type="ECO:0000313" key="7">
    <source>
        <dbReference type="Proteomes" id="UP000002429"/>
    </source>
</evidence>
<keyword evidence="6" id="KW-0614">Plasmid</keyword>
<dbReference type="InterPro" id="IPR058575">
    <property type="entry name" value="NTP_transf_8_dom"/>
</dbReference>
<dbReference type="SUPFAM" id="SSF49493">
    <property type="entry name" value="HSP40/DnaJ peptide-binding domain"/>
    <property type="match status" value="2"/>
</dbReference>
<dbReference type="RefSeq" id="WP_011514811.1">
    <property type="nucleotide sequence ID" value="NC_007971.2"/>
</dbReference>
<dbReference type="SMR" id="Q1LAG2"/>
<dbReference type="InterPro" id="IPR002939">
    <property type="entry name" value="DnaJ_C"/>
</dbReference>
<dbReference type="Pfam" id="PF00226">
    <property type="entry name" value="DnaJ"/>
    <property type="match status" value="1"/>
</dbReference>
<evidence type="ECO:0000256" key="3">
    <source>
        <dbReference type="ARBA" id="ARBA00023186"/>
    </source>
</evidence>
<dbReference type="CDD" id="cd10747">
    <property type="entry name" value="DnaJ_C"/>
    <property type="match status" value="1"/>
</dbReference>
<feature type="region of interest" description="Disordered" evidence="4">
    <location>
        <begin position="78"/>
        <end position="121"/>
    </location>
</feature>
<accession>Q1LAG2</accession>
<feature type="compositionally biased region" description="Acidic residues" evidence="4">
    <location>
        <begin position="81"/>
        <end position="92"/>
    </location>
</feature>
<dbReference type="Pfam" id="PF12281">
    <property type="entry name" value="NTP_transf_8"/>
    <property type="match status" value="1"/>
</dbReference>
<gene>
    <name evidence="6" type="primary">dnaJ</name>
    <name evidence="6" type="ordered locus">Rmet_6005</name>
</gene>
<evidence type="ECO:0000256" key="1">
    <source>
        <dbReference type="ARBA" id="ARBA00022705"/>
    </source>
</evidence>
<dbReference type="Proteomes" id="UP000002429">
    <property type="component" value="Plasmid pMOL30"/>
</dbReference>
<dbReference type="InterPro" id="IPR008971">
    <property type="entry name" value="HSP40/DnaJ_pept-bd"/>
</dbReference>
<organism evidence="6 7">
    <name type="scientific">Cupriavidus metallidurans (strain ATCC 43123 / DSM 2839 / NBRC 102507 / CH34)</name>
    <name type="common">Ralstonia metallidurans</name>
    <dbReference type="NCBI Taxonomy" id="266264"/>
    <lineage>
        <taxon>Bacteria</taxon>
        <taxon>Pseudomonadati</taxon>
        <taxon>Pseudomonadota</taxon>
        <taxon>Betaproteobacteria</taxon>
        <taxon>Burkholderiales</taxon>
        <taxon>Burkholderiaceae</taxon>
        <taxon>Cupriavidus</taxon>
    </lineage>
</organism>
<keyword evidence="1" id="KW-0235">DNA replication</keyword>
<protein>
    <submittedName>
        <fullName evidence="6">Heat shock protein DnaJ-like protein</fullName>
    </submittedName>
</protein>
<name>Q1LAG2_CUPMC</name>
<dbReference type="Gene3D" id="2.60.260.20">
    <property type="entry name" value="Urease metallochaperone UreE, N-terminal domain"/>
    <property type="match status" value="2"/>
</dbReference>
<dbReference type="SMART" id="SM00271">
    <property type="entry name" value="DnaJ"/>
    <property type="match status" value="1"/>
</dbReference>
<geneLocation type="plasmid" evidence="6 7">
    <name>pMOL30</name>
</geneLocation>
<evidence type="ECO:0000259" key="5">
    <source>
        <dbReference type="PROSITE" id="PS50076"/>
    </source>
</evidence>
<dbReference type="PRINTS" id="PR00625">
    <property type="entry name" value="JDOMAIN"/>
</dbReference>
<dbReference type="PANTHER" id="PTHR43096">
    <property type="entry name" value="DNAJ HOMOLOG 1, MITOCHONDRIAL-RELATED"/>
    <property type="match status" value="1"/>
</dbReference>
<evidence type="ECO:0000256" key="4">
    <source>
        <dbReference type="SAM" id="MobiDB-lite"/>
    </source>
</evidence>
<proteinExistence type="predicted"/>
<evidence type="ECO:0000313" key="6">
    <source>
        <dbReference type="EMBL" id="ABF12864.1"/>
    </source>
</evidence>
<dbReference type="Gene3D" id="1.10.287.110">
    <property type="entry name" value="DnaJ domain"/>
    <property type="match status" value="1"/>
</dbReference>
<sequence>MSENHYQTLGVSPDADAATIRTAYRRLAQKWHPDRLSKAPEAERKLAEERLKDINRAYAVLSDDARKQAYDARTGFGGFAADDEADGDDDFDSGPSRHQRQSSRRSPPPKPPEHGRDLFVKATTDVQTVLRGGYVRVGWLADDDCPLCDGTGFLFHAYTTECPECGGIGCYACSGRGRARARTRCPWCTGRGYLSRDHLFEVTVPARTHNGCNLRLLGKGGPGFNGGAPGDLYCIIQVKKHKLGHVRGLNVYTEIRIDCIDAMLGATRTFEVLGSDLQIKIPAGTRAGKYLRLAGQGLRSGDGSGDLVLHVSIDIPKGTLSDKQRLHLRRFAGLEPEPSTDQEQARPATTRHPESEPLRASERETPRMRQIVYAEAVADFHIRTMTAQEFANYCIASKAFSDYADGFYAWRGQKQTAQRVADLRTSMLSVEGTNKTLFAGQHAPSTLVSFLRALRQMELGDRLVAIGNYACLVYASAAGAIITDASRHRLFGKRVQLLAAGALTPKALIDALREVDETFEELVGHAGRFSALNAAGLTIDIIGAGLGTTLPGKRAPSRLLNDESAELEDYGIASLLGDGIVSAVVVSDSGQMERLAALKPSTFIRYKRWASELADIAPEKRGHCSRMAALVSELARGIAPAAVNP</sequence>
<dbReference type="GO" id="GO:0042026">
    <property type="term" value="P:protein refolding"/>
    <property type="evidence" value="ECO:0007669"/>
    <property type="project" value="TreeGrafter"/>
</dbReference>
<dbReference type="GO" id="GO:0051082">
    <property type="term" value="F:unfolded protein binding"/>
    <property type="evidence" value="ECO:0007669"/>
    <property type="project" value="InterPro"/>
</dbReference>
<feature type="region of interest" description="Disordered" evidence="4">
    <location>
        <begin position="331"/>
        <end position="365"/>
    </location>
</feature>
<keyword evidence="2" id="KW-0346">Stress response</keyword>
<dbReference type="GO" id="GO:0006260">
    <property type="term" value="P:DNA replication"/>
    <property type="evidence" value="ECO:0007669"/>
    <property type="project" value="UniProtKB-KW"/>
</dbReference>
<dbReference type="PROSITE" id="PS50076">
    <property type="entry name" value="DNAJ_2"/>
    <property type="match status" value="1"/>
</dbReference>
<feature type="domain" description="J" evidence="5">
    <location>
        <begin position="4"/>
        <end position="74"/>
    </location>
</feature>
<dbReference type="HOGENOM" id="CLU_411529_0_0_4"/>
<dbReference type="Gene3D" id="2.10.230.10">
    <property type="entry name" value="Heat shock protein DnaJ, cysteine-rich domain"/>
    <property type="match status" value="1"/>
</dbReference>
<dbReference type="PANTHER" id="PTHR43096:SF52">
    <property type="entry name" value="DNAJ HOMOLOG 1, MITOCHONDRIAL-RELATED"/>
    <property type="match status" value="1"/>
</dbReference>
<evidence type="ECO:0000256" key="2">
    <source>
        <dbReference type="ARBA" id="ARBA00023016"/>
    </source>
</evidence>
<dbReference type="InterPro" id="IPR001623">
    <property type="entry name" value="DnaJ_domain"/>
</dbReference>
<keyword evidence="3" id="KW-0143">Chaperone</keyword>
<dbReference type="CDD" id="cd06257">
    <property type="entry name" value="DnaJ"/>
    <property type="match status" value="1"/>
</dbReference>
<dbReference type="AlphaFoldDB" id="Q1LAG2"/>
<dbReference type="InterPro" id="IPR036410">
    <property type="entry name" value="HSP_DnaJ_Cys-rich_dom_sf"/>
</dbReference>
<dbReference type="KEGG" id="rme:Rmet_6005"/>
<dbReference type="GO" id="GO:0005737">
    <property type="term" value="C:cytoplasm"/>
    <property type="evidence" value="ECO:0007669"/>
    <property type="project" value="TreeGrafter"/>
</dbReference>
<feature type="compositionally biased region" description="Basic and acidic residues" evidence="4">
    <location>
        <begin position="351"/>
        <end position="365"/>
    </location>
</feature>
<keyword evidence="7" id="KW-1185">Reference proteome</keyword>
<dbReference type="EMBL" id="CP000354">
    <property type="protein sequence ID" value="ABF12864.1"/>
    <property type="molecule type" value="Genomic_DNA"/>
</dbReference>
<dbReference type="SUPFAM" id="SSF46565">
    <property type="entry name" value="Chaperone J-domain"/>
    <property type="match status" value="1"/>
</dbReference>
<dbReference type="Pfam" id="PF01556">
    <property type="entry name" value="DnaJ_C"/>
    <property type="match status" value="1"/>
</dbReference>
<dbReference type="SUPFAM" id="SSF57938">
    <property type="entry name" value="DnaJ/Hsp40 cysteine-rich domain"/>
    <property type="match status" value="1"/>
</dbReference>
<dbReference type="InterPro" id="IPR036869">
    <property type="entry name" value="J_dom_sf"/>
</dbReference>